<accession>A0ACB5U7H8</accession>
<sequence>MDVTNLINAHNSPIKSFSSQPSPSLIPPASRLSQDMSGSCPSGMDLFASQNSQIPLNLLNSSYSIAAGDQENMVPRLGSSNLQMSMHAAIELTTDHPDFGASATQENSSQSVNDYYETDDDMELVDSAMETRPTRAETRPTRANKRGDRGSYNKLHHEAYESLLEMLRDREVGALRGARLTEALNIIVDELNSENY</sequence>
<dbReference type="Proteomes" id="UP001165064">
    <property type="component" value="Unassembled WGS sequence"/>
</dbReference>
<organism evidence="1 2">
    <name type="scientific">Ambrosiozyma monospora</name>
    <name type="common">Yeast</name>
    <name type="synonym">Endomycopsis monosporus</name>
    <dbReference type="NCBI Taxonomy" id="43982"/>
    <lineage>
        <taxon>Eukaryota</taxon>
        <taxon>Fungi</taxon>
        <taxon>Dikarya</taxon>
        <taxon>Ascomycota</taxon>
        <taxon>Saccharomycotina</taxon>
        <taxon>Pichiomycetes</taxon>
        <taxon>Pichiales</taxon>
        <taxon>Pichiaceae</taxon>
        <taxon>Ambrosiozyma</taxon>
    </lineage>
</organism>
<protein>
    <submittedName>
        <fullName evidence="1">Unnamed protein product</fullName>
    </submittedName>
</protein>
<comment type="caution">
    <text evidence="1">The sequence shown here is derived from an EMBL/GenBank/DDBJ whole genome shotgun (WGS) entry which is preliminary data.</text>
</comment>
<gene>
    <name evidence="1" type="ORF">Amon02_001195900</name>
</gene>
<evidence type="ECO:0000313" key="2">
    <source>
        <dbReference type="Proteomes" id="UP001165064"/>
    </source>
</evidence>
<evidence type="ECO:0000313" key="1">
    <source>
        <dbReference type="EMBL" id="GMF03932.1"/>
    </source>
</evidence>
<keyword evidence="2" id="KW-1185">Reference proteome</keyword>
<proteinExistence type="predicted"/>
<reference evidence="1" key="1">
    <citation type="submission" date="2023-04" db="EMBL/GenBank/DDBJ databases">
        <title>Ambrosiozyma monospora NBRC 10751.</title>
        <authorList>
            <person name="Ichikawa N."/>
            <person name="Sato H."/>
            <person name="Tonouchi N."/>
        </authorList>
    </citation>
    <scope>NUCLEOTIDE SEQUENCE</scope>
    <source>
        <strain evidence="1">NBRC 10751</strain>
    </source>
</reference>
<dbReference type="EMBL" id="BSXS01013368">
    <property type="protein sequence ID" value="GMF03932.1"/>
    <property type="molecule type" value="Genomic_DNA"/>
</dbReference>
<name>A0ACB5U7H8_AMBMO</name>